<organism evidence="1 2">
    <name type="scientific">Globisporangium ultimum (strain ATCC 200006 / CBS 805.95 / DAOM BR144)</name>
    <name type="common">Pythium ultimum</name>
    <dbReference type="NCBI Taxonomy" id="431595"/>
    <lineage>
        <taxon>Eukaryota</taxon>
        <taxon>Sar</taxon>
        <taxon>Stramenopiles</taxon>
        <taxon>Oomycota</taxon>
        <taxon>Peronosporomycetes</taxon>
        <taxon>Pythiales</taxon>
        <taxon>Pythiaceae</taxon>
        <taxon>Globisporangium</taxon>
    </lineage>
</organism>
<name>K3WT02_GLOUD</name>
<accession>K3WT02</accession>
<reference evidence="1" key="3">
    <citation type="submission" date="2015-02" db="UniProtKB">
        <authorList>
            <consortium name="EnsemblProtists"/>
        </authorList>
    </citation>
    <scope>IDENTIFICATION</scope>
    <source>
        <strain evidence="1">DAOM BR144</strain>
    </source>
</reference>
<dbReference type="InParanoid" id="K3WT02"/>
<dbReference type="AlphaFoldDB" id="K3WT02"/>
<evidence type="ECO:0000313" key="2">
    <source>
        <dbReference type="Proteomes" id="UP000019132"/>
    </source>
</evidence>
<reference evidence="2" key="2">
    <citation type="submission" date="2010-04" db="EMBL/GenBank/DDBJ databases">
        <authorList>
            <person name="Buell R."/>
            <person name="Hamilton J."/>
            <person name="Hostetler J."/>
        </authorList>
    </citation>
    <scope>NUCLEOTIDE SEQUENCE [LARGE SCALE GENOMIC DNA]</scope>
    <source>
        <strain evidence="2">DAOM:BR144</strain>
    </source>
</reference>
<protein>
    <recommendedName>
        <fullName evidence="3">Protein kinase domain-containing protein</fullName>
    </recommendedName>
</protein>
<evidence type="ECO:0008006" key="3">
    <source>
        <dbReference type="Google" id="ProtNLM"/>
    </source>
</evidence>
<reference evidence="2" key="1">
    <citation type="journal article" date="2010" name="Genome Biol.">
        <title>Genome sequence of the necrotrophic plant pathogen Pythium ultimum reveals original pathogenicity mechanisms and effector repertoire.</title>
        <authorList>
            <person name="Levesque C.A."/>
            <person name="Brouwer H."/>
            <person name="Cano L."/>
            <person name="Hamilton J.P."/>
            <person name="Holt C."/>
            <person name="Huitema E."/>
            <person name="Raffaele S."/>
            <person name="Robideau G.P."/>
            <person name="Thines M."/>
            <person name="Win J."/>
            <person name="Zerillo M.M."/>
            <person name="Beakes G.W."/>
            <person name="Boore J.L."/>
            <person name="Busam D."/>
            <person name="Dumas B."/>
            <person name="Ferriera S."/>
            <person name="Fuerstenberg S.I."/>
            <person name="Gachon C.M."/>
            <person name="Gaulin E."/>
            <person name="Govers F."/>
            <person name="Grenville-Briggs L."/>
            <person name="Horner N."/>
            <person name="Hostetler J."/>
            <person name="Jiang R.H."/>
            <person name="Johnson J."/>
            <person name="Krajaejun T."/>
            <person name="Lin H."/>
            <person name="Meijer H.J."/>
            <person name="Moore B."/>
            <person name="Morris P."/>
            <person name="Phuntmart V."/>
            <person name="Puiu D."/>
            <person name="Shetty J."/>
            <person name="Stajich J.E."/>
            <person name="Tripathy S."/>
            <person name="Wawra S."/>
            <person name="van West P."/>
            <person name="Whitty B.R."/>
            <person name="Coutinho P.M."/>
            <person name="Henrissat B."/>
            <person name="Martin F."/>
            <person name="Thomas P.D."/>
            <person name="Tyler B.M."/>
            <person name="De Vries R.P."/>
            <person name="Kamoun S."/>
            <person name="Yandell M."/>
            <person name="Tisserat N."/>
            <person name="Buell C.R."/>
        </authorList>
    </citation>
    <scope>NUCLEOTIDE SEQUENCE</scope>
    <source>
        <strain evidence="2">DAOM:BR144</strain>
    </source>
</reference>
<evidence type="ECO:0000313" key="1">
    <source>
        <dbReference type="EnsemblProtists" id="PYU1_T008096"/>
    </source>
</evidence>
<dbReference type="EMBL" id="GL376619">
    <property type="status" value="NOT_ANNOTATED_CDS"/>
    <property type="molecule type" value="Genomic_DNA"/>
</dbReference>
<dbReference type="InterPro" id="IPR011009">
    <property type="entry name" value="Kinase-like_dom_sf"/>
</dbReference>
<proteinExistence type="predicted"/>
<dbReference type="EnsemblProtists" id="PYU1_T008096">
    <property type="protein sequence ID" value="PYU1_T008096"/>
    <property type="gene ID" value="PYU1_G008080"/>
</dbReference>
<dbReference type="SUPFAM" id="SSF56112">
    <property type="entry name" value="Protein kinase-like (PK-like)"/>
    <property type="match status" value="1"/>
</dbReference>
<dbReference type="Proteomes" id="UP000019132">
    <property type="component" value="Unassembled WGS sequence"/>
</dbReference>
<dbReference type="VEuPathDB" id="FungiDB:PYU1_G008080"/>
<dbReference type="HOGENOM" id="CLU_1753352_0_0_1"/>
<sequence length="149" mass="16762">MKMKLKPIKSTRFHPFNTESTGQHLGDGVHVPAWFIPQHELDVDTGESADTLLHSIITVRAKWLGSVVMVSTFDMASRSEFAEAMQTWVLLSHPNVVKLFGASHVQLPFKVVFENALHTNLRNYGGCWKSSFTMAEAWRLGFSTLMSKV</sequence>
<keyword evidence="2" id="KW-1185">Reference proteome</keyword>